<dbReference type="GO" id="GO:0005886">
    <property type="term" value="C:plasma membrane"/>
    <property type="evidence" value="ECO:0007669"/>
    <property type="project" value="UniProtKB-SubCell"/>
</dbReference>
<gene>
    <name evidence="8" type="ORF">FTO68_04885</name>
</gene>
<feature type="transmembrane region" description="Helical" evidence="7">
    <location>
        <begin position="6"/>
        <end position="24"/>
    </location>
</feature>
<dbReference type="InterPro" id="IPR007208">
    <property type="entry name" value="MrpF/PhaF-like"/>
</dbReference>
<protein>
    <submittedName>
        <fullName evidence="8">Cation:proton antiporter</fullName>
    </submittedName>
</protein>
<feature type="transmembrane region" description="Helical" evidence="7">
    <location>
        <begin position="33"/>
        <end position="54"/>
    </location>
</feature>
<dbReference type="Pfam" id="PF04066">
    <property type="entry name" value="MrpF_PhaF"/>
    <property type="match status" value="1"/>
</dbReference>
<dbReference type="PANTHER" id="PTHR34702:SF1">
    <property type="entry name" value="NA(+)_H(+) ANTIPORTER SUBUNIT F"/>
    <property type="match status" value="1"/>
</dbReference>
<dbReference type="PANTHER" id="PTHR34702">
    <property type="entry name" value="NA(+)/H(+) ANTIPORTER SUBUNIT F1"/>
    <property type="match status" value="1"/>
</dbReference>
<keyword evidence="9" id="KW-1185">Reference proteome</keyword>
<evidence type="ECO:0000256" key="6">
    <source>
        <dbReference type="ARBA" id="ARBA00023136"/>
    </source>
</evidence>
<keyword evidence="5 7" id="KW-1133">Transmembrane helix</keyword>
<dbReference type="EMBL" id="VOTZ01000008">
    <property type="protein sequence ID" value="MCQ1538325.1"/>
    <property type="molecule type" value="Genomic_DNA"/>
</dbReference>
<evidence type="ECO:0000256" key="3">
    <source>
        <dbReference type="ARBA" id="ARBA00022475"/>
    </source>
</evidence>
<evidence type="ECO:0000256" key="2">
    <source>
        <dbReference type="ARBA" id="ARBA00022448"/>
    </source>
</evidence>
<organism evidence="8 9">
    <name type="scientific">Methanocalculus taiwanensis</name>
    <dbReference type="NCBI Taxonomy" id="106207"/>
    <lineage>
        <taxon>Archaea</taxon>
        <taxon>Methanobacteriati</taxon>
        <taxon>Methanobacteriota</taxon>
        <taxon>Stenosarchaea group</taxon>
        <taxon>Methanomicrobia</taxon>
        <taxon>Methanomicrobiales</taxon>
        <taxon>Methanocalculaceae</taxon>
        <taxon>Methanocalculus</taxon>
    </lineage>
</organism>
<keyword evidence="3" id="KW-1003">Cell membrane</keyword>
<accession>A0ABD4TM22</accession>
<proteinExistence type="predicted"/>
<evidence type="ECO:0000256" key="1">
    <source>
        <dbReference type="ARBA" id="ARBA00004651"/>
    </source>
</evidence>
<dbReference type="Proteomes" id="UP001524383">
    <property type="component" value="Unassembled WGS sequence"/>
</dbReference>
<comment type="subcellular location">
    <subcellularLocation>
        <location evidence="1">Cell membrane</location>
        <topology evidence="1">Multi-pass membrane protein</topology>
    </subcellularLocation>
</comment>
<evidence type="ECO:0000256" key="7">
    <source>
        <dbReference type="SAM" id="Phobius"/>
    </source>
</evidence>
<reference evidence="8 9" key="1">
    <citation type="submission" date="2019-08" db="EMBL/GenBank/DDBJ databases">
        <authorList>
            <person name="Chen S.-C."/>
            <person name="Lai M.-C."/>
            <person name="You Y.-T."/>
        </authorList>
    </citation>
    <scope>NUCLEOTIDE SEQUENCE [LARGE SCALE GENOMIC DNA]</scope>
    <source>
        <strain evidence="8 9">P2F9704a</strain>
    </source>
</reference>
<keyword evidence="4 7" id="KW-0812">Transmembrane</keyword>
<comment type="caution">
    <text evidence="8">The sequence shown here is derived from an EMBL/GenBank/DDBJ whole genome shotgun (WGS) entry which is preliminary data.</text>
</comment>
<feature type="transmembrane region" description="Helical" evidence="7">
    <location>
        <begin position="60"/>
        <end position="81"/>
    </location>
</feature>
<sequence>MIDIFLASGIILILTIFLCLYRVIFGPGVENRLIAVNTVGTKTIILLVIIGFIYERPLFIDISIVYAMINFIATLAIAKYLKRGCIS</sequence>
<evidence type="ECO:0000313" key="9">
    <source>
        <dbReference type="Proteomes" id="UP001524383"/>
    </source>
</evidence>
<keyword evidence="6 7" id="KW-0472">Membrane</keyword>
<keyword evidence="2" id="KW-0813">Transport</keyword>
<dbReference type="AlphaFoldDB" id="A0ABD4TM22"/>
<evidence type="ECO:0000313" key="8">
    <source>
        <dbReference type="EMBL" id="MCQ1538325.1"/>
    </source>
</evidence>
<dbReference type="RefSeq" id="WP_255332267.1">
    <property type="nucleotide sequence ID" value="NZ_VOTZ01000008.1"/>
</dbReference>
<evidence type="ECO:0000256" key="4">
    <source>
        <dbReference type="ARBA" id="ARBA00022692"/>
    </source>
</evidence>
<evidence type="ECO:0000256" key="5">
    <source>
        <dbReference type="ARBA" id="ARBA00022989"/>
    </source>
</evidence>
<name>A0ABD4TM22_9EURY</name>